<dbReference type="Gene3D" id="3.90.226.30">
    <property type="match status" value="1"/>
</dbReference>
<dbReference type="InterPro" id="IPR018657">
    <property type="entry name" value="LarA-like_N"/>
</dbReference>
<dbReference type="InterPro" id="IPR043166">
    <property type="entry name" value="LarA-like_C"/>
</dbReference>
<dbReference type="InterPro" id="IPR048068">
    <property type="entry name" value="LarA-like"/>
</dbReference>
<dbReference type="InterPro" id="IPR047926">
    <property type="entry name" value="Ni_dep_LarA"/>
</dbReference>
<reference evidence="3" key="1">
    <citation type="submission" date="2020-02" db="EMBL/GenBank/DDBJ databases">
        <authorList>
            <person name="Meier V. D."/>
        </authorList>
    </citation>
    <scope>NUCLEOTIDE SEQUENCE</scope>
    <source>
        <strain evidence="3">AVDCRST_MAG16</strain>
    </source>
</reference>
<dbReference type="InterPro" id="IPR048520">
    <property type="entry name" value="LarA_C"/>
</dbReference>
<dbReference type="PANTHER" id="PTHR33171:SF17">
    <property type="entry name" value="LARA-LIKE N-TERMINAL DOMAIN-CONTAINING PROTEIN"/>
    <property type="match status" value="1"/>
</dbReference>
<dbReference type="EMBL" id="CADCUE010000247">
    <property type="protein sequence ID" value="CAA9355101.1"/>
    <property type="molecule type" value="Genomic_DNA"/>
</dbReference>
<feature type="domain" description="Lactate racemase C-terminal" evidence="2">
    <location>
        <begin position="277"/>
        <end position="416"/>
    </location>
</feature>
<gene>
    <name evidence="3" type="ORF">AVDCRST_MAG16-2616</name>
</gene>
<protein>
    <submittedName>
        <fullName evidence="3">Uncharacterized protein</fullName>
    </submittedName>
</protein>
<dbReference type="Pfam" id="PF09861">
    <property type="entry name" value="Lar_N"/>
    <property type="match status" value="1"/>
</dbReference>
<dbReference type="GO" id="GO:0050043">
    <property type="term" value="F:lactate racemase activity"/>
    <property type="evidence" value="ECO:0007669"/>
    <property type="project" value="InterPro"/>
</dbReference>
<dbReference type="Gene3D" id="3.40.50.11440">
    <property type="match status" value="1"/>
</dbReference>
<proteinExistence type="predicted"/>
<dbReference type="NCBIfam" id="NF033504">
    <property type="entry name" value="Ni_dep_LarA"/>
    <property type="match status" value="1"/>
</dbReference>
<evidence type="ECO:0000313" key="3">
    <source>
        <dbReference type="EMBL" id="CAA9355101.1"/>
    </source>
</evidence>
<organism evidence="3">
    <name type="scientific">uncultured Frankineae bacterium</name>
    <dbReference type="NCBI Taxonomy" id="437475"/>
    <lineage>
        <taxon>Bacteria</taxon>
        <taxon>Bacillati</taxon>
        <taxon>Actinomycetota</taxon>
        <taxon>Actinomycetes</taxon>
        <taxon>Frankiales</taxon>
        <taxon>environmental samples</taxon>
    </lineage>
</organism>
<dbReference type="PANTHER" id="PTHR33171">
    <property type="entry name" value="LAR_N DOMAIN-CONTAINING PROTEIN"/>
    <property type="match status" value="1"/>
</dbReference>
<name>A0A6J4MDN6_9ACTN</name>
<evidence type="ECO:0000259" key="2">
    <source>
        <dbReference type="Pfam" id="PF21113"/>
    </source>
</evidence>
<sequence length="424" mass="45428">MTREVHLAYGTSGLTVDLPESRTTVVEPRWEPTVDDPPRVLQQALRNPVAGPPLRQRVGAGQTVAISVCDATRPQPRELMVRAVLDELDGLVRLEDVVVLVATGTHRVNTGSELRAMLGDEIVDSVRVVNHDARDDSTLTWMGTFGNGVPVWLCSEWVQADVRITTGFVEPHFFAGFSGGPKMVTPGLAGLDTVLVLHDAQRIGHPDARWGVCDGNPVHDDIRAAAMSTGCDFALDVVLNREQGIVAAFGGDLLAMHEQARERSRGLAMAPVPGEFEVVLTTNAGHPLDQNLYQAVKGMSAAATVVRPGGLILCAAECRDGFPDHGSYREVLASAASPQALFDEISARDATVPDQWQVQVQAKIQIKARVGVHSGFLSEDDLRAAHLEPVPDLAEAVDRALGSAGPDARVCVLPEGPQTIPYIV</sequence>
<dbReference type="Pfam" id="PF21113">
    <property type="entry name" value="LarA_C"/>
    <property type="match status" value="1"/>
</dbReference>
<accession>A0A6J4MDN6</accession>
<dbReference type="AlphaFoldDB" id="A0A6J4MDN6"/>
<feature type="domain" description="LarA-like N-terminal" evidence="1">
    <location>
        <begin position="9"/>
        <end position="211"/>
    </location>
</feature>
<evidence type="ECO:0000259" key="1">
    <source>
        <dbReference type="Pfam" id="PF09861"/>
    </source>
</evidence>